<organism evidence="7 8">
    <name type="scientific">Hypericibacter terrae</name>
    <dbReference type="NCBI Taxonomy" id="2602015"/>
    <lineage>
        <taxon>Bacteria</taxon>
        <taxon>Pseudomonadati</taxon>
        <taxon>Pseudomonadota</taxon>
        <taxon>Alphaproteobacteria</taxon>
        <taxon>Rhodospirillales</taxon>
        <taxon>Dongiaceae</taxon>
        <taxon>Hypericibacter</taxon>
    </lineage>
</organism>
<dbReference type="KEGG" id="htq:FRZ44_17170"/>
<dbReference type="NCBIfam" id="NF007111">
    <property type="entry name" value="PRK09560.1"/>
    <property type="match status" value="1"/>
</dbReference>
<dbReference type="PANTHER" id="PTHR30341:SF0">
    <property type="entry name" value="NA(+)_H(+) ANTIPORTER NHAA"/>
    <property type="match status" value="1"/>
</dbReference>
<dbReference type="InterPro" id="IPR023171">
    <property type="entry name" value="Na/H_antiporter_dom_sf"/>
</dbReference>
<name>A0A5J6MFZ9_9PROT</name>
<dbReference type="NCBIfam" id="NF007112">
    <property type="entry name" value="PRK09561.1"/>
    <property type="match status" value="1"/>
</dbReference>
<comment type="catalytic activity">
    <reaction evidence="6">
        <text>Na(+)(in) + 2 H(+)(out) = Na(+)(out) + 2 H(+)(in)</text>
        <dbReference type="Rhea" id="RHEA:29251"/>
        <dbReference type="ChEBI" id="CHEBI:15378"/>
        <dbReference type="ChEBI" id="CHEBI:29101"/>
    </reaction>
</comment>
<dbReference type="Proteomes" id="UP000326202">
    <property type="component" value="Chromosome"/>
</dbReference>
<feature type="transmembrane region" description="Helical" evidence="6">
    <location>
        <begin position="187"/>
        <end position="207"/>
    </location>
</feature>
<keyword evidence="3 6" id="KW-0812">Transmembrane</keyword>
<accession>A0A5J6MFZ9</accession>
<dbReference type="HAMAP" id="MF_01844">
    <property type="entry name" value="NhaA"/>
    <property type="match status" value="1"/>
</dbReference>
<dbReference type="InterPro" id="IPR004670">
    <property type="entry name" value="NhaA"/>
</dbReference>
<dbReference type="NCBIfam" id="TIGR00773">
    <property type="entry name" value="NhaA"/>
    <property type="match status" value="1"/>
</dbReference>
<evidence type="ECO:0000256" key="2">
    <source>
        <dbReference type="ARBA" id="ARBA00022475"/>
    </source>
</evidence>
<feature type="transmembrane region" description="Helical" evidence="6">
    <location>
        <begin position="19"/>
        <end position="36"/>
    </location>
</feature>
<evidence type="ECO:0000256" key="4">
    <source>
        <dbReference type="ARBA" id="ARBA00022989"/>
    </source>
</evidence>
<comment type="subcellular location">
    <subcellularLocation>
        <location evidence="1">Cell inner membrane</location>
        <topology evidence="1">Multi-pass membrane protein</topology>
    </subcellularLocation>
    <subcellularLocation>
        <location evidence="6">Cell membrane</location>
        <topology evidence="6">Multi-pass membrane protein</topology>
    </subcellularLocation>
</comment>
<keyword evidence="6" id="KW-0406">Ion transport</keyword>
<feature type="transmembrane region" description="Helical" evidence="6">
    <location>
        <begin position="102"/>
        <end position="120"/>
    </location>
</feature>
<keyword evidence="6" id="KW-0813">Transport</keyword>
<keyword evidence="4 6" id="KW-1133">Transmembrane helix</keyword>
<evidence type="ECO:0000256" key="1">
    <source>
        <dbReference type="ARBA" id="ARBA00004429"/>
    </source>
</evidence>
<proteinExistence type="inferred from homology"/>
<evidence type="ECO:0000256" key="3">
    <source>
        <dbReference type="ARBA" id="ARBA00022692"/>
    </source>
</evidence>
<dbReference type="GO" id="GO:0015385">
    <property type="term" value="F:sodium:proton antiporter activity"/>
    <property type="evidence" value="ECO:0007669"/>
    <property type="project" value="UniProtKB-UniRule"/>
</dbReference>
<dbReference type="RefSeq" id="WP_225308603.1">
    <property type="nucleotide sequence ID" value="NZ_CP042906.1"/>
</dbReference>
<dbReference type="AlphaFoldDB" id="A0A5J6MFZ9"/>
<gene>
    <name evidence="6 7" type="primary">nhaA</name>
    <name evidence="7" type="ORF">FRZ44_17170</name>
</gene>
<dbReference type="GO" id="GO:0006885">
    <property type="term" value="P:regulation of pH"/>
    <property type="evidence" value="ECO:0007669"/>
    <property type="project" value="UniProtKB-UniRule"/>
</dbReference>
<keyword evidence="2 6" id="KW-1003">Cell membrane</keyword>
<evidence type="ECO:0000256" key="5">
    <source>
        <dbReference type="ARBA" id="ARBA00023136"/>
    </source>
</evidence>
<reference evidence="7 8" key="1">
    <citation type="submission" date="2019-08" db="EMBL/GenBank/DDBJ databases">
        <title>Hyperibacter terrae gen. nov., sp. nov. and Hyperibacter viscosus sp. nov., two new members in the family Rhodospirillaceae isolated from the rhizosphere of Hypericum perforatum.</title>
        <authorList>
            <person name="Noviana Z."/>
        </authorList>
    </citation>
    <scope>NUCLEOTIDE SEQUENCE [LARGE SCALE GENOMIC DNA]</scope>
    <source>
        <strain evidence="7 8">R5913</strain>
    </source>
</reference>
<dbReference type="GO" id="GO:0005886">
    <property type="term" value="C:plasma membrane"/>
    <property type="evidence" value="ECO:0007669"/>
    <property type="project" value="UniProtKB-SubCell"/>
</dbReference>
<keyword evidence="8" id="KW-1185">Reference proteome</keyword>
<feature type="transmembrane region" description="Helical" evidence="6">
    <location>
        <begin position="214"/>
        <end position="245"/>
    </location>
</feature>
<keyword evidence="6" id="KW-0739">Sodium transport</keyword>
<feature type="transmembrane region" description="Helical" evidence="6">
    <location>
        <begin position="301"/>
        <end position="322"/>
    </location>
</feature>
<evidence type="ECO:0000313" key="7">
    <source>
        <dbReference type="EMBL" id="QEX16424.1"/>
    </source>
</evidence>
<feature type="transmembrane region" description="Helical" evidence="6">
    <location>
        <begin position="160"/>
        <end position="181"/>
    </location>
</feature>
<feature type="transmembrane region" description="Helical" evidence="6">
    <location>
        <begin position="334"/>
        <end position="356"/>
    </location>
</feature>
<sequence>MASPSYPVSMIRDFLKLEAASGIILVATAVLAMIVANSPLDGLYDALLNLPVSLQFGALVLAKPLLLWVNDGLMAVFFLLMGLEIKRELVVGELSSWNKASLPGYCALGGMVVPALIYYFLNAHDTTALRGWAIPTATDIAFAMGVLSLLGSRVPGALKVFLLALAIIDDLGAIIIIAVFYTADLSYVSLGLAGLGLLVLLALNFLGVRRLAPYLLIGVFIWVCVLKSGVHATLAGVAVAMFIPVRASSGSDEAESPLERLEHMLLPWVSFAIMPSFAFANAGVSFAGVTAADLTAPLSVGIALGLFVGKQIGVFGVGWLAVKIGLCRRPEGLSWASFYGVSLLAGIGFTMSLFIGSLAFDDLAHATAIRLGVFAGSLVSAGSGYFWLRAVTGRSVAGRAGA</sequence>
<dbReference type="PANTHER" id="PTHR30341">
    <property type="entry name" value="SODIUM ION/PROTON ANTIPORTER NHAA-RELATED"/>
    <property type="match status" value="1"/>
</dbReference>
<dbReference type="EMBL" id="CP042906">
    <property type="protein sequence ID" value="QEX16424.1"/>
    <property type="molecule type" value="Genomic_DNA"/>
</dbReference>
<keyword evidence="6" id="KW-0050">Antiport</keyword>
<evidence type="ECO:0000256" key="6">
    <source>
        <dbReference type="HAMAP-Rule" id="MF_01844"/>
    </source>
</evidence>
<feature type="transmembrane region" description="Helical" evidence="6">
    <location>
        <begin position="368"/>
        <end position="388"/>
    </location>
</feature>
<dbReference type="Gene3D" id="1.20.1530.10">
    <property type="entry name" value="Na+/H+ antiporter like domain"/>
    <property type="match status" value="1"/>
</dbReference>
<keyword evidence="6" id="KW-0915">Sodium</keyword>
<dbReference type="Pfam" id="PF06965">
    <property type="entry name" value="Na_H_antiport_1"/>
    <property type="match status" value="1"/>
</dbReference>
<comment type="similarity">
    <text evidence="6">Belongs to the NhaA Na(+)/H(+) (TC 2.A.33) antiporter family.</text>
</comment>
<feature type="transmembrane region" description="Helical" evidence="6">
    <location>
        <begin position="132"/>
        <end position="151"/>
    </location>
</feature>
<feature type="transmembrane region" description="Helical" evidence="6">
    <location>
        <begin position="56"/>
        <end position="81"/>
    </location>
</feature>
<protein>
    <recommendedName>
        <fullName evidence="6">Na(+)/H(+) antiporter NhaA</fullName>
    </recommendedName>
    <alternativeName>
        <fullName evidence="6">Sodium/proton antiporter NhaA</fullName>
    </alternativeName>
</protein>
<feature type="transmembrane region" description="Helical" evidence="6">
    <location>
        <begin position="265"/>
        <end position="289"/>
    </location>
</feature>
<comment type="function">
    <text evidence="6">Na(+)/H(+) antiporter that extrudes sodium in exchange for external protons.</text>
</comment>
<evidence type="ECO:0000313" key="8">
    <source>
        <dbReference type="Proteomes" id="UP000326202"/>
    </source>
</evidence>
<keyword evidence="5 6" id="KW-0472">Membrane</keyword>